<proteinExistence type="inferred from homology"/>
<dbReference type="EMBL" id="AQHW01000014">
    <property type="protein sequence ID" value="KKB56639.1"/>
    <property type="molecule type" value="Genomic_DNA"/>
</dbReference>
<dbReference type="GO" id="GO:0045493">
    <property type="term" value="P:xylan catabolic process"/>
    <property type="evidence" value="ECO:0007669"/>
    <property type="project" value="InterPro"/>
</dbReference>
<evidence type="ECO:0000256" key="2">
    <source>
        <dbReference type="ARBA" id="ARBA00022729"/>
    </source>
</evidence>
<dbReference type="Gene3D" id="3.20.20.300">
    <property type="entry name" value="Glycoside hydrolase, family 3, N-terminal domain"/>
    <property type="match status" value="1"/>
</dbReference>
<dbReference type="Pfam" id="PF07691">
    <property type="entry name" value="PA14"/>
    <property type="match status" value="1"/>
</dbReference>
<comment type="caution">
    <text evidence="5">The sequence shown here is derived from an EMBL/GenBank/DDBJ whole genome shotgun (WGS) entry which is preliminary data.</text>
</comment>
<dbReference type="Pfam" id="PF01915">
    <property type="entry name" value="Glyco_hydro_3_C"/>
    <property type="match status" value="1"/>
</dbReference>
<evidence type="ECO:0000313" key="5">
    <source>
        <dbReference type="EMBL" id="KKB56639.1"/>
    </source>
</evidence>
<dbReference type="Proteomes" id="UP000033035">
    <property type="component" value="Unassembled WGS sequence"/>
</dbReference>
<organism evidence="5 6">
    <name type="scientific">Parabacteroides gordonii MS-1 = DSM 23371</name>
    <dbReference type="NCBI Taxonomy" id="1203610"/>
    <lineage>
        <taxon>Bacteria</taxon>
        <taxon>Pseudomonadati</taxon>
        <taxon>Bacteroidota</taxon>
        <taxon>Bacteroidia</taxon>
        <taxon>Bacteroidales</taxon>
        <taxon>Tannerellaceae</taxon>
        <taxon>Parabacteroides</taxon>
    </lineage>
</organism>
<comment type="similarity">
    <text evidence="1">Belongs to the glycosyl hydrolase 3 family.</text>
</comment>
<dbReference type="PATRIC" id="fig|1203610.3.peg.2336"/>
<evidence type="ECO:0000313" key="6">
    <source>
        <dbReference type="Proteomes" id="UP000033035"/>
    </source>
</evidence>
<dbReference type="STRING" id="1203610.HMPREF1536_02275"/>
<evidence type="ECO:0000256" key="1">
    <source>
        <dbReference type="ARBA" id="ARBA00005336"/>
    </source>
</evidence>
<dbReference type="InterPro" id="IPR013783">
    <property type="entry name" value="Ig-like_fold"/>
</dbReference>
<dbReference type="SMART" id="SM01217">
    <property type="entry name" value="Fn3_like"/>
    <property type="match status" value="1"/>
</dbReference>
<dbReference type="PRINTS" id="PR00133">
    <property type="entry name" value="GLHYDRLASE3"/>
</dbReference>
<keyword evidence="2" id="KW-0732">Signal</keyword>
<dbReference type="HOGENOM" id="CLU_004542_5_3_10"/>
<protein>
    <recommendedName>
        <fullName evidence="4">PA14 domain-containing protein</fullName>
    </recommendedName>
</protein>
<feature type="domain" description="PA14" evidence="4">
    <location>
        <begin position="463"/>
        <end position="600"/>
    </location>
</feature>
<dbReference type="RefSeq" id="WP_028728280.1">
    <property type="nucleotide sequence ID" value="NZ_AUAE01000028.1"/>
</dbReference>
<dbReference type="AlphaFoldDB" id="A0A0F5JFW2"/>
<dbReference type="InterPro" id="IPR036962">
    <property type="entry name" value="Glyco_hydro_3_N_sf"/>
</dbReference>
<dbReference type="PANTHER" id="PTHR42721">
    <property type="entry name" value="SUGAR HYDROLASE-RELATED"/>
    <property type="match status" value="1"/>
</dbReference>
<evidence type="ECO:0000256" key="3">
    <source>
        <dbReference type="ARBA" id="ARBA00022801"/>
    </source>
</evidence>
<dbReference type="InterPro" id="IPR011658">
    <property type="entry name" value="PA14_dom"/>
</dbReference>
<dbReference type="PANTHER" id="PTHR42721:SF3">
    <property type="entry name" value="BETA-D-XYLOSIDASE 5-RELATED"/>
    <property type="match status" value="1"/>
</dbReference>
<dbReference type="InterPro" id="IPR026891">
    <property type="entry name" value="Fn3-like"/>
</dbReference>
<accession>A0A0F5JFW2</accession>
<keyword evidence="6" id="KW-1185">Reference proteome</keyword>
<dbReference type="Gene3D" id="2.60.40.10">
    <property type="entry name" value="Immunoglobulins"/>
    <property type="match status" value="1"/>
</dbReference>
<sequence>MRTSFLFTTILGFVLYPLINHAQSYSYKFQNPDLPIEERVDNLVGQLTLEEKISQMMNNAPAIQRLNIPAYNWWNECLHGIARSPYHTTSYPQAIGIAATWNPEAVQKMTDQISDEGRAIYHDATRKGKTGIFLGLSFWSPNINIFRDPRWGRGQETYGEDPFLTGAIGTAFVTGLQGNDPHYLKSSACAKHYAVHSGPEWNRHTYNAQISNYDLWDTYLPAFEQLVKQAKVTGVMCAYNSFFGQPCCGNDLLMTDILRNQWKFDGYVTSDCGGIEDFYKHHKTHPDEASAAADAVLHGTDCECSHNGAYQALADAIGEGLITEEQLDTSVKRLFKLRFQMGMFDPEQRVPYARIPTSVLECREHQEHALEMARQSIVLLKNENDILPLKKTLKKIAVIGPNADDKAVLLANYYGYPSKVTTLLEGIKQKVGNNTEIIYKQGIGLTDNLVFTSTYDTNLFSYNGTHGFFAEYYQNMDRKGKPGLSRMEKKIDYQWGDGEDIANGIITRELSATWKSTFIPDKTGEVCFKLHADDRANLYINGVLQEKTGNTANYFPLSVQKGEKYDIFIEYWQFADNAEITFDMGILEETDCQTIASSVKDADVIIYAGGISVKLEGEEMGVNIEGFKKGDRTSIALPSIQSEMIKALHATGKPVVFVLMTGSAIGLEWESKNLPAILNTWYGGQAGGEAIADVLFGDYNPAGRLPVTFYKKVEDLPDFEDYNMNNRTYRYFTGEVVYPFGYGLSYTTFQYDQLEIQSLPGSKGIKVSAIVKNSGQRDGDEVVQLYLSHLNKTHVPLKSLKGFKRIHLAAGESQKVEFLLTQKDLSIVTETGESIYSPGNIDITVGGGQPGSNASGTILTKSFFLQ</sequence>
<name>A0A0F5JFW2_9BACT</name>
<dbReference type="SUPFAM" id="SSF56988">
    <property type="entry name" value="Anthrax protective antigen"/>
    <property type="match status" value="1"/>
</dbReference>
<gene>
    <name evidence="5" type="ORF">HMPREF1536_02275</name>
</gene>
<dbReference type="GO" id="GO:0009044">
    <property type="term" value="F:xylan 1,4-beta-xylosidase activity"/>
    <property type="evidence" value="ECO:0007669"/>
    <property type="project" value="InterPro"/>
</dbReference>
<dbReference type="Pfam" id="PF00933">
    <property type="entry name" value="Glyco_hydro_3"/>
    <property type="match status" value="1"/>
</dbReference>
<dbReference type="InterPro" id="IPR002772">
    <property type="entry name" value="Glyco_hydro_3_C"/>
</dbReference>
<dbReference type="InterPro" id="IPR044993">
    <property type="entry name" value="BXL"/>
</dbReference>
<dbReference type="InterPro" id="IPR001764">
    <property type="entry name" value="Glyco_hydro_3_N"/>
</dbReference>
<dbReference type="SUPFAM" id="SSF52279">
    <property type="entry name" value="Beta-D-glucan exohydrolase, C-terminal domain"/>
    <property type="match status" value="1"/>
</dbReference>
<evidence type="ECO:0000259" key="4">
    <source>
        <dbReference type="PROSITE" id="PS51820"/>
    </source>
</evidence>
<dbReference type="Pfam" id="PF14310">
    <property type="entry name" value="Fn3-like"/>
    <property type="match status" value="1"/>
</dbReference>
<reference evidence="5 6" key="1">
    <citation type="submission" date="2013-04" db="EMBL/GenBank/DDBJ databases">
        <title>The Genome Sequence of Parabacteroides gordonii DSM 23371.</title>
        <authorList>
            <consortium name="The Broad Institute Genomics Platform"/>
            <person name="Earl A."/>
            <person name="Ward D."/>
            <person name="Feldgarden M."/>
            <person name="Gevers D."/>
            <person name="Martens E."/>
            <person name="Sakamoto M."/>
            <person name="Benno Y."/>
            <person name="Suzuki N."/>
            <person name="Matsunaga N."/>
            <person name="Koshihara K."/>
            <person name="Seki M."/>
            <person name="Komiya H."/>
            <person name="Walker B."/>
            <person name="Young S."/>
            <person name="Zeng Q."/>
            <person name="Gargeya S."/>
            <person name="Fitzgerald M."/>
            <person name="Haas B."/>
            <person name="Abouelleil A."/>
            <person name="Allen A.W."/>
            <person name="Alvarado L."/>
            <person name="Arachchi H.M."/>
            <person name="Berlin A.M."/>
            <person name="Chapman S.B."/>
            <person name="Gainer-Dewar J."/>
            <person name="Goldberg J."/>
            <person name="Griggs A."/>
            <person name="Gujja S."/>
            <person name="Hansen M."/>
            <person name="Howarth C."/>
            <person name="Imamovic A."/>
            <person name="Ireland A."/>
            <person name="Larimer J."/>
            <person name="McCowan C."/>
            <person name="Murphy C."/>
            <person name="Pearson M."/>
            <person name="Poon T.W."/>
            <person name="Priest M."/>
            <person name="Roberts A."/>
            <person name="Saif S."/>
            <person name="Shea T."/>
            <person name="Sisk P."/>
            <person name="Sykes S."/>
            <person name="Wortman J."/>
            <person name="Nusbaum C."/>
            <person name="Birren B."/>
        </authorList>
    </citation>
    <scope>NUCLEOTIDE SEQUENCE [LARGE SCALE GENOMIC DNA]</scope>
    <source>
        <strain evidence="5 6">MS-1</strain>
    </source>
</reference>
<dbReference type="GO" id="GO:0046556">
    <property type="term" value="F:alpha-L-arabinofuranosidase activity"/>
    <property type="evidence" value="ECO:0007669"/>
    <property type="project" value="TreeGrafter"/>
</dbReference>
<dbReference type="InterPro" id="IPR017853">
    <property type="entry name" value="GH"/>
</dbReference>
<dbReference type="Gene3D" id="3.40.50.1700">
    <property type="entry name" value="Glycoside hydrolase family 3 C-terminal domain"/>
    <property type="match status" value="2"/>
</dbReference>
<dbReference type="PROSITE" id="PS51820">
    <property type="entry name" value="PA14"/>
    <property type="match status" value="1"/>
</dbReference>
<dbReference type="GO" id="GO:0031222">
    <property type="term" value="P:arabinan catabolic process"/>
    <property type="evidence" value="ECO:0007669"/>
    <property type="project" value="TreeGrafter"/>
</dbReference>
<dbReference type="SUPFAM" id="SSF51445">
    <property type="entry name" value="(Trans)glycosidases"/>
    <property type="match status" value="1"/>
</dbReference>
<dbReference type="InterPro" id="IPR037524">
    <property type="entry name" value="PA14/GLEYA"/>
</dbReference>
<keyword evidence="3" id="KW-0378">Hydrolase</keyword>
<dbReference type="InterPro" id="IPR036881">
    <property type="entry name" value="Glyco_hydro_3_C_sf"/>
</dbReference>